<accession>A0ABT8VFI7</accession>
<dbReference type="InterPro" id="IPR001584">
    <property type="entry name" value="Integrase_cat-core"/>
</dbReference>
<dbReference type="InterPro" id="IPR012337">
    <property type="entry name" value="RNaseH-like_sf"/>
</dbReference>
<evidence type="ECO:0000313" key="4">
    <source>
        <dbReference type="Proteomes" id="UP001168883"/>
    </source>
</evidence>
<dbReference type="Proteomes" id="UP001168883">
    <property type="component" value="Unassembled WGS sequence"/>
</dbReference>
<proteinExistence type="predicted"/>
<evidence type="ECO:0000256" key="1">
    <source>
        <dbReference type="SAM" id="MobiDB-lite"/>
    </source>
</evidence>
<dbReference type="InterPro" id="IPR036397">
    <property type="entry name" value="RNaseH_sf"/>
</dbReference>
<name>A0ABT8VFI7_9BACL</name>
<dbReference type="EMBL" id="JAUMKJ010000030">
    <property type="protein sequence ID" value="MDO3679740.1"/>
    <property type="molecule type" value="Genomic_DNA"/>
</dbReference>
<reference evidence="3" key="1">
    <citation type="submission" date="2023-07" db="EMBL/GenBank/DDBJ databases">
        <authorList>
            <person name="Aktuganov G."/>
            <person name="Boyko T."/>
            <person name="Delegan Y."/>
            <person name="Galimzianova N."/>
            <person name="Gilvanova E."/>
            <person name="Korobov V."/>
            <person name="Kuzmina L."/>
            <person name="Melentiev A."/>
            <person name="Milman P."/>
            <person name="Ryabova A."/>
            <person name="Stupak E."/>
            <person name="Yasakov T."/>
            <person name="Zharikova N."/>
            <person name="Zhurenko E."/>
        </authorList>
    </citation>
    <scope>NUCLEOTIDE SEQUENCE</scope>
    <source>
        <strain evidence="3">IB-739</strain>
    </source>
</reference>
<evidence type="ECO:0000313" key="3">
    <source>
        <dbReference type="EMBL" id="MDO3679740.1"/>
    </source>
</evidence>
<organism evidence="3 4">
    <name type="scientific">Paenibacillus ehimensis</name>
    <dbReference type="NCBI Taxonomy" id="79264"/>
    <lineage>
        <taxon>Bacteria</taxon>
        <taxon>Bacillati</taxon>
        <taxon>Bacillota</taxon>
        <taxon>Bacilli</taxon>
        <taxon>Bacillales</taxon>
        <taxon>Paenibacillaceae</taxon>
        <taxon>Paenibacillus</taxon>
    </lineage>
</organism>
<evidence type="ECO:0000259" key="2">
    <source>
        <dbReference type="PROSITE" id="PS50994"/>
    </source>
</evidence>
<keyword evidence="4" id="KW-1185">Reference proteome</keyword>
<dbReference type="PROSITE" id="PS50994">
    <property type="entry name" value="INTEGRASE"/>
    <property type="match status" value="1"/>
</dbReference>
<dbReference type="SUPFAM" id="SSF53098">
    <property type="entry name" value="Ribonuclease H-like"/>
    <property type="match status" value="1"/>
</dbReference>
<feature type="domain" description="Integrase catalytic" evidence="2">
    <location>
        <begin position="225"/>
        <end position="453"/>
    </location>
</feature>
<sequence>MGRKRILENVEIDPKYLDTNNWPVVLTELLSEEDKGLFFKRKTAVEMYISDHPIREITEETGLDQKEIHRFVKRCFMQDDNGYIWGYRALVPQKKITTYSRKKLPSLEEYKSGVKLTGVFQLLLKTYPSIRKTIVDYYFRKQKKKVSEPAILVQHLHPKFLNACRAVGISELEYPFNTQDLGRRSLYRYIEKLEKEYPLESAKRTGEEAVRQLKHSGAGEKNEMSIMRPFERVEFDAHAIDAIIAIRFKNIDGDEYVEIMDRIWLLSIIDVATRVSLGHHLCLKSQYSVMDVLECIRNAIIPWAPKKLTIPGLRYPENGGHHSTAIPETEWAVWNEFCFDNFQAHMAEIVRQRLKELVGCAVNAGPISTPERRPFIERFFGMLANNGYKRLVNTTGNNPQDIKRKQPEKAAIQYEITVDEIEQLTEVLIANYNNEPHSGLNYLSPLEVMRQRVVMRDMMPRTMAEDKRNEEYFLCYTTKRTIQGNEKEGKRPFITFEGVPYRSEVLSRSFKLIGQEVHLVVNIKDIRVLKAFFKDGTEFGYLTAAGKWGITPHTLQMRKQINKLVRRKIIYLSETDDPVESLHNHLEQRAKKNKKSRNELEHVRKYRNQHKSTPEADNTAADIVTPQKPEKKIDTPSTIRRNDDLEKLRQKFKTITF</sequence>
<gene>
    <name evidence="3" type="ORF">Q3C12_22255</name>
</gene>
<feature type="region of interest" description="Disordered" evidence="1">
    <location>
        <begin position="606"/>
        <end position="634"/>
    </location>
</feature>
<dbReference type="RefSeq" id="WP_302879934.1">
    <property type="nucleotide sequence ID" value="NZ_JAUMKJ010000030.1"/>
</dbReference>
<dbReference type="Gene3D" id="3.30.420.10">
    <property type="entry name" value="Ribonuclease H-like superfamily/Ribonuclease H"/>
    <property type="match status" value="1"/>
</dbReference>
<protein>
    <recommendedName>
        <fullName evidence="2">Integrase catalytic domain-containing protein</fullName>
    </recommendedName>
</protein>
<comment type="caution">
    <text evidence="3">The sequence shown here is derived from an EMBL/GenBank/DDBJ whole genome shotgun (WGS) entry which is preliminary data.</text>
</comment>